<protein>
    <submittedName>
        <fullName evidence="2">Uncharacterized protein</fullName>
    </submittedName>
</protein>
<feature type="compositionally biased region" description="Basic and acidic residues" evidence="1">
    <location>
        <begin position="231"/>
        <end position="241"/>
    </location>
</feature>
<gene>
    <name evidence="2" type="ORF">SCLCIDRAFT_12066</name>
</gene>
<dbReference type="InParanoid" id="A0A0C2YPQ2"/>
<dbReference type="STRING" id="1036808.A0A0C2YPQ2"/>
<feature type="region of interest" description="Disordered" evidence="1">
    <location>
        <begin position="1"/>
        <end position="25"/>
    </location>
</feature>
<feature type="compositionally biased region" description="Low complexity" evidence="1">
    <location>
        <begin position="697"/>
        <end position="726"/>
    </location>
</feature>
<sequence length="834" mass="88518">MSSAYSHAIRRRHTKSRIGSANRDSSAVRASVLQTALELGIAQNPTVANWIFNNPLEEEPEEISLEQTHDPPPETEVVEVRLLTSSSFPPVSSIIHPQSITPTLTYSSNTTSDDSSVLNSPQNNVATATFGGLQVHMHKPSVAEPPPHVHFDDFSSENLQLFSPVFPSFPSSSSTSGGQNDGNLMVRCSKESYRASSHDDSLRHSRSNETPSPGPTEAGYSSEGQYLSKGKGKERGKEKFGKTRIKKWMRPAALDLSKGDDREGDYNSDGGYLSASSNKSLSKSPGKAKSRAMAFFRRRPKKPQRGSDDEDEDYIPPVPALPVFPKSSSPKALGRNGAASSSPTRANFTPLTLGFSKPVGSPPKRKSSRSPPPVRVAPASSRCPLDNSLKVTPVLPRATLNLPTADAPTAPHTPLPVTLLTDSPTSAPSLTHRANVSSSRHHLNMPPPAPPPSQPLPQLPPSPSIPSRRLASPPPIPSSPTTPARRPPARQVPPSPVVAGTNPKNPSLAPVQPLSPRSSSPFRSLSPRRGSPVHPPPVPRLAGSSNTRSHSDMYVNLGSHVDAGRPAYPVMLRQNSAPVVPHGTGVATALLHRRLHGQQNGALPPSPPHPPPDAPLPPAPTPSLSVASARSPTGPSKFHEHFSSVSSVSHVLTLPSSTSTSRAPSRSGSSSGPSVISSHTSSSEQSSIRLQIRDARTSTTTTTTTATDDSLPGTSSSSRVSGSSYGQLGTEPIRLVSRFSDTSLGLRLGLASTDDDDADANVEEACKEGADADVDEDDASYYPSDEKTAGRRTMYLVEHGQVDEAGDEIVIAGSHYWGKEPYPPLPTRPGPGYF</sequence>
<feature type="compositionally biased region" description="Basic and acidic residues" evidence="1">
    <location>
        <begin position="191"/>
        <end position="207"/>
    </location>
</feature>
<evidence type="ECO:0000313" key="3">
    <source>
        <dbReference type="Proteomes" id="UP000053989"/>
    </source>
</evidence>
<feature type="compositionally biased region" description="Low complexity" evidence="1">
    <location>
        <begin position="655"/>
        <end position="688"/>
    </location>
</feature>
<feature type="compositionally biased region" description="Low complexity" evidence="1">
    <location>
        <begin position="273"/>
        <end position="284"/>
    </location>
</feature>
<feature type="region of interest" description="Disordered" evidence="1">
    <location>
        <begin position="768"/>
        <end position="787"/>
    </location>
</feature>
<feature type="compositionally biased region" description="Pro residues" evidence="1">
    <location>
        <begin position="445"/>
        <end position="464"/>
    </location>
</feature>
<feature type="region of interest" description="Disordered" evidence="1">
    <location>
        <begin position="191"/>
        <end position="552"/>
    </location>
</feature>
<accession>A0A0C2YPQ2</accession>
<proteinExistence type="predicted"/>
<evidence type="ECO:0000256" key="1">
    <source>
        <dbReference type="SAM" id="MobiDB-lite"/>
    </source>
</evidence>
<organism evidence="2 3">
    <name type="scientific">Scleroderma citrinum Foug A</name>
    <dbReference type="NCBI Taxonomy" id="1036808"/>
    <lineage>
        <taxon>Eukaryota</taxon>
        <taxon>Fungi</taxon>
        <taxon>Dikarya</taxon>
        <taxon>Basidiomycota</taxon>
        <taxon>Agaricomycotina</taxon>
        <taxon>Agaricomycetes</taxon>
        <taxon>Agaricomycetidae</taxon>
        <taxon>Boletales</taxon>
        <taxon>Sclerodermatineae</taxon>
        <taxon>Sclerodermataceae</taxon>
        <taxon>Scleroderma</taxon>
    </lineage>
</organism>
<reference evidence="2 3" key="1">
    <citation type="submission" date="2014-04" db="EMBL/GenBank/DDBJ databases">
        <authorList>
            <consortium name="DOE Joint Genome Institute"/>
            <person name="Kuo A."/>
            <person name="Kohler A."/>
            <person name="Nagy L.G."/>
            <person name="Floudas D."/>
            <person name="Copeland A."/>
            <person name="Barry K.W."/>
            <person name="Cichocki N."/>
            <person name="Veneault-Fourrey C."/>
            <person name="LaButti K."/>
            <person name="Lindquist E.A."/>
            <person name="Lipzen A."/>
            <person name="Lundell T."/>
            <person name="Morin E."/>
            <person name="Murat C."/>
            <person name="Sun H."/>
            <person name="Tunlid A."/>
            <person name="Henrissat B."/>
            <person name="Grigoriev I.V."/>
            <person name="Hibbett D.S."/>
            <person name="Martin F."/>
            <person name="Nordberg H.P."/>
            <person name="Cantor M.N."/>
            <person name="Hua S.X."/>
        </authorList>
    </citation>
    <scope>NUCLEOTIDE SEQUENCE [LARGE SCALE GENOMIC DNA]</scope>
    <source>
        <strain evidence="2 3">Foug A</strain>
    </source>
</reference>
<feature type="compositionally biased region" description="Pro residues" evidence="1">
    <location>
        <begin position="604"/>
        <end position="621"/>
    </location>
</feature>
<feature type="region of interest" description="Disordered" evidence="1">
    <location>
        <begin position="598"/>
        <end position="641"/>
    </location>
</feature>
<feature type="compositionally biased region" description="Low complexity" evidence="1">
    <location>
        <begin position="514"/>
        <end position="532"/>
    </location>
</feature>
<dbReference type="HOGENOM" id="CLU_355322_0_0_1"/>
<evidence type="ECO:0000313" key="2">
    <source>
        <dbReference type="EMBL" id="KIM51708.1"/>
    </source>
</evidence>
<keyword evidence="3" id="KW-1185">Reference proteome</keyword>
<dbReference type="Proteomes" id="UP000053989">
    <property type="component" value="Unassembled WGS sequence"/>
</dbReference>
<reference evidence="3" key="2">
    <citation type="submission" date="2015-01" db="EMBL/GenBank/DDBJ databases">
        <title>Evolutionary Origins and Diversification of the Mycorrhizal Mutualists.</title>
        <authorList>
            <consortium name="DOE Joint Genome Institute"/>
            <consortium name="Mycorrhizal Genomics Consortium"/>
            <person name="Kohler A."/>
            <person name="Kuo A."/>
            <person name="Nagy L.G."/>
            <person name="Floudas D."/>
            <person name="Copeland A."/>
            <person name="Barry K.W."/>
            <person name="Cichocki N."/>
            <person name="Veneault-Fourrey C."/>
            <person name="LaButti K."/>
            <person name="Lindquist E.A."/>
            <person name="Lipzen A."/>
            <person name="Lundell T."/>
            <person name="Morin E."/>
            <person name="Murat C."/>
            <person name="Riley R."/>
            <person name="Ohm R."/>
            <person name="Sun H."/>
            <person name="Tunlid A."/>
            <person name="Henrissat B."/>
            <person name="Grigoriev I.V."/>
            <person name="Hibbett D.S."/>
            <person name="Martin F."/>
        </authorList>
    </citation>
    <scope>NUCLEOTIDE SEQUENCE [LARGE SCALE GENOMIC DNA]</scope>
    <source>
        <strain evidence="3">Foug A</strain>
    </source>
</reference>
<feature type="compositionally biased region" description="Basic residues" evidence="1">
    <location>
        <begin position="286"/>
        <end position="304"/>
    </location>
</feature>
<dbReference type="OrthoDB" id="2690066at2759"/>
<feature type="region of interest" description="Disordered" evidence="1">
    <location>
        <begin position="655"/>
        <end position="727"/>
    </location>
</feature>
<feature type="compositionally biased region" description="Polar residues" evidence="1">
    <location>
        <begin position="338"/>
        <end position="350"/>
    </location>
</feature>
<feature type="compositionally biased region" description="Polar residues" evidence="1">
    <location>
        <begin position="420"/>
        <end position="438"/>
    </location>
</feature>
<dbReference type="EMBL" id="KN822244">
    <property type="protein sequence ID" value="KIM51708.1"/>
    <property type="molecule type" value="Genomic_DNA"/>
</dbReference>
<dbReference type="AlphaFoldDB" id="A0A0C2YPQ2"/>
<feature type="compositionally biased region" description="Low complexity" evidence="1">
    <location>
        <begin position="403"/>
        <end position="416"/>
    </location>
</feature>
<name>A0A0C2YPQ2_9AGAM</name>